<sequence>MIKHIDITVKGKVQGVYFRATTKAVADQLGVRGYVKNQPEGDVFIAAEADAPTLEMFLEWCNEGPEDAEVSSVESHDGELKNYRNFEVMKKDRAW</sequence>
<dbReference type="PROSITE" id="PS00150">
    <property type="entry name" value="ACYLPHOSPHATASE_1"/>
    <property type="match status" value="1"/>
</dbReference>
<dbReference type="SUPFAM" id="SSF54975">
    <property type="entry name" value="Acylphosphatase/BLUF domain-like"/>
    <property type="match status" value="1"/>
</dbReference>
<feature type="active site" evidence="4">
    <location>
        <position position="19"/>
    </location>
</feature>
<evidence type="ECO:0000313" key="7">
    <source>
        <dbReference type="EMBL" id="GAA4330918.1"/>
    </source>
</evidence>
<evidence type="ECO:0000256" key="2">
    <source>
        <dbReference type="ARBA" id="ARBA00012150"/>
    </source>
</evidence>
<evidence type="ECO:0000256" key="5">
    <source>
        <dbReference type="RuleBase" id="RU004168"/>
    </source>
</evidence>
<dbReference type="EC" id="3.6.1.7" evidence="2 4"/>
<dbReference type="Pfam" id="PF00708">
    <property type="entry name" value="Acylphosphatase"/>
    <property type="match status" value="1"/>
</dbReference>
<keyword evidence="4" id="KW-0378">Hydrolase</keyword>
<dbReference type="InterPro" id="IPR001792">
    <property type="entry name" value="Acylphosphatase-like_dom"/>
</dbReference>
<dbReference type="Proteomes" id="UP001500582">
    <property type="component" value="Unassembled WGS sequence"/>
</dbReference>
<dbReference type="PANTHER" id="PTHR47268:SF4">
    <property type="entry name" value="ACYLPHOSPHATASE"/>
    <property type="match status" value="1"/>
</dbReference>
<dbReference type="RefSeq" id="WP_345212584.1">
    <property type="nucleotide sequence ID" value="NZ_BAABFT010000010.1"/>
</dbReference>
<evidence type="ECO:0000256" key="4">
    <source>
        <dbReference type="PROSITE-ProRule" id="PRU00520"/>
    </source>
</evidence>
<evidence type="ECO:0000259" key="6">
    <source>
        <dbReference type="PROSITE" id="PS51160"/>
    </source>
</evidence>
<protein>
    <recommendedName>
        <fullName evidence="2 4">acylphosphatase</fullName>
        <ecNumber evidence="2 4">3.6.1.7</ecNumber>
    </recommendedName>
</protein>
<comment type="similarity">
    <text evidence="1 5">Belongs to the acylphosphatase family.</text>
</comment>
<keyword evidence="8" id="KW-1185">Reference proteome</keyword>
<comment type="catalytic activity">
    <reaction evidence="3 4">
        <text>an acyl phosphate + H2O = a carboxylate + phosphate + H(+)</text>
        <dbReference type="Rhea" id="RHEA:14965"/>
        <dbReference type="ChEBI" id="CHEBI:15377"/>
        <dbReference type="ChEBI" id="CHEBI:15378"/>
        <dbReference type="ChEBI" id="CHEBI:29067"/>
        <dbReference type="ChEBI" id="CHEBI:43474"/>
        <dbReference type="ChEBI" id="CHEBI:59918"/>
        <dbReference type="EC" id="3.6.1.7"/>
    </reaction>
</comment>
<proteinExistence type="inferred from homology"/>
<dbReference type="EMBL" id="BAABFT010000010">
    <property type="protein sequence ID" value="GAA4330918.1"/>
    <property type="molecule type" value="Genomic_DNA"/>
</dbReference>
<feature type="domain" description="Acylphosphatase-like" evidence="6">
    <location>
        <begin position="4"/>
        <end position="90"/>
    </location>
</feature>
<comment type="caution">
    <text evidence="7">The sequence shown here is derived from an EMBL/GenBank/DDBJ whole genome shotgun (WGS) entry which is preliminary data.</text>
</comment>
<dbReference type="Gene3D" id="3.30.70.100">
    <property type="match status" value="1"/>
</dbReference>
<dbReference type="InterPro" id="IPR036046">
    <property type="entry name" value="Acylphosphatase-like_dom_sf"/>
</dbReference>
<accession>A0ABP8GWC6</accession>
<organism evidence="7 8">
    <name type="scientific">Mucilaginibacter gynuensis</name>
    <dbReference type="NCBI Taxonomy" id="1302236"/>
    <lineage>
        <taxon>Bacteria</taxon>
        <taxon>Pseudomonadati</taxon>
        <taxon>Bacteroidota</taxon>
        <taxon>Sphingobacteriia</taxon>
        <taxon>Sphingobacteriales</taxon>
        <taxon>Sphingobacteriaceae</taxon>
        <taxon>Mucilaginibacter</taxon>
    </lineage>
</organism>
<feature type="active site" evidence="4">
    <location>
        <position position="37"/>
    </location>
</feature>
<name>A0ABP8GWC6_9SPHI</name>
<evidence type="ECO:0000256" key="1">
    <source>
        <dbReference type="ARBA" id="ARBA00005614"/>
    </source>
</evidence>
<dbReference type="PANTHER" id="PTHR47268">
    <property type="entry name" value="ACYLPHOSPHATASE"/>
    <property type="match status" value="1"/>
</dbReference>
<evidence type="ECO:0000313" key="8">
    <source>
        <dbReference type="Proteomes" id="UP001500582"/>
    </source>
</evidence>
<dbReference type="InterPro" id="IPR020456">
    <property type="entry name" value="Acylphosphatase"/>
</dbReference>
<dbReference type="InterPro" id="IPR017968">
    <property type="entry name" value="Acylphosphatase_CS"/>
</dbReference>
<reference evidence="8" key="1">
    <citation type="journal article" date="2019" name="Int. J. Syst. Evol. Microbiol.">
        <title>The Global Catalogue of Microorganisms (GCM) 10K type strain sequencing project: providing services to taxonomists for standard genome sequencing and annotation.</title>
        <authorList>
            <consortium name="The Broad Institute Genomics Platform"/>
            <consortium name="The Broad Institute Genome Sequencing Center for Infectious Disease"/>
            <person name="Wu L."/>
            <person name="Ma J."/>
        </authorList>
    </citation>
    <scope>NUCLEOTIDE SEQUENCE [LARGE SCALE GENOMIC DNA]</scope>
    <source>
        <strain evidence="8">JCM 17705</strain>
    </source>
</reference>
<evidence type="ECO:0000256" key="3">
    <source>
        <dbReference type="ARBA" id="ARBA00047645"/>
    </source>
</evidence>
<gene>
    <name evidence="7" type="ORF">GCM10023149_36450</name>
</gene>
<dbReference type="PROSITE" id="PS51160">
    <property type="entry name" value="ACYLPHOSPHATASE_3"/>
    <property type="match status" value="1"/>
</dbReference>